<dbReference type="Pfam" id="PF19573">
    <property type="entry name" value="DUF6089"/>
    <property type="match status" value="1"/>
</dbReference>
<dbReference type="RefSeq" id="WP_035325782.1">
    <property type="nucleotide sequence ID" value="NZ_CP015125.1"/>
</dbReference>
<protein>
    <submittedName>
        <fullName evidence="2">Inorganic polyphosphate kinase</fullName>
    </submittedName>
</protein>
<dbReference type="AlphaFoldDB" id="A0A0A2GVS0"/>
<reference evidence="2 3" key="1">
    <citation type="submission" date="2014-10" db="EMBL/GenBank/DDBJ databases">
        <title>Draft genome sequence of the proteorhodopsin-containing marine bacterium Dokdonia donghaensis.</title>
        <authorList>
            <person name="Gomez-Consarnau L."/>
            <person name="Gonzalez J.M."/>
            <person name="Riedel T."/>
            <person name="Jaenicke S."/>
            <person name="Wagner-Doebler I."/>
            <person name="Fuhrman J.A."/>
        </authorList>
    </citation>
    <scope>NUCLEOTIDE SEQUENCE [LARGE SCALE GENOMIC DNA]</scope>
    <source>
        <strain evidence="2 3">DSW-1</strain>
    </source>
</reference>
<dbReference type="KEGG" id="ddo:I597_0304"/>
<organism evidence="2 3">
    <name type="scientific">Dokdonia donghaensis DSW-1</name>
    <dbReference type="NCBI Taxonomy" id="1300343"/>
    <lineage>
        <taxon>Bacteria</taxon>
        <taxon>Pseudomonadati</taxon>
        <taxon>Bacteroidota</taxon>
        <taxon>Flavobacteriia</taxon>
        <taxon>Flavobacteriales</taxon>
        <taxon>Flavobacteriaceae</taxon>
        <taxon>Dokdonia</taxon>
    </lineage>
</organism>
<proteinExistence type="predicted"/>
<evidence type="ECO:0000313" key="3">
    <source>
        <dbReference type="Proteomes" id="UP000030140"/>
    </source>
</evidence>
<keyword evidence="2" id="KW-0418">Kinase</keyword>
<comment type="caution">
    <text evidence="2">The sequence shown here is derived from an EMBL/GenBank/DDBJ whole genome shotgun (WGS) entry which is preliminary data.</text>
</comment>
<name>A0A0A2GVS0_9FLAO</name>
<dbReference type="PATRIC" id="fig|1300343.5.peg.306"/>
<feature type="domain" description="DUF6089" evidence="1">
    <location>
        <begin position="5"/>
        <end position="223"/>
    </location>
</feature>
<accession>A0A0A2GVS0</accession>
<dbReference type="GO" id="GO:0016301">
    <property type="term" value="F:kinase activity"/>
    <property type="evidence" value="ECO:0007669"/>
    <property type="project" value="UniProtKB-KW"/>
</dbReference>
<sequence>MKYLTIVLIAIFWNFEVQGQTYEIGAFIGGSNVVSDIGSTNYIAPNKPAFGAILKWNRSSRHSFRFTALFTELEGNDVDSHEARRQSRGLSFTNSLQEVSLGLEYTFWEFDMFKDRNANAPYLYSGITAFNHENISRVSGVTQDGNALDFAIPIVLGYKVAFNSMVIALEGGARYTFTDNLDGSAPVGDDNTISIGNRNNNDWYVFTGVTVSFTFGRRPCFCAF</sequence>
<dbReference type="Proteomes" id="UP000030140">
    <property type="component" value="Unassembled WGS sequence"/>
</dbReference>
<evidence type="ECO:0000259" key="1">
    <source>
        <dbReference type="Pfam" id="PF19573"/>
    </source>
</evidence>
<dbReference type="OrthoDB" id="654178at2"/>
<dbReference type="InterPro" id="IPR045743">
    <property type="entry name" value="DUF6089"/>
</dbReference>
<keyword evidence="2" id="KW-0808">Transferase</keyword>
<dbReference type="EMBL" id="JSAQ01000001">
    <property type="protein sequence ID" value="KGO06648.1"/>
    <property type="molecule type" value="Genomic_DNA"/>
</dbReference>
<gene>
    <name evidence="2" type="ORF">NV36_07190</name>
</gene>
<keyword evidence="3" id="KW-1185">Reference proteome</keyword>
<evidence type="ECO:0000313" key="2">
    <source>
        <dbReference type="EMBL" id="KGO06648.1"/>
    </source>
</evidence>